<evidence type="ECO:0000313" key="2">
    <source>
        <dbReference type="EMBL" id="MET3868053.1"/>
    </source>
</evidence>
<accession>A0ABV2NNT6</accession>
<gene>
    <name evidence="2" type="ORF">ABIC20_005362</name>
</gene>
<comment type="caution">
    <text evidence="2">The sequence shown here is derived from an EMBL/GenBank/DDBJ whole genome shotgun (WGS) entry which is preliminary data.</text>
</comment>
<reference evidence="2 3" key="1">
    <citation type="submission" date="2024-06" db="EMBL/GenBank/DDBJ databases">
        <title>Genomics of switchgrass bacterial isolates.</title>
        <authorList>
            <person name="Shade A."/>
        </authorList>
    </citation>
    <scope>NUCLEOTIDE SEQUENCE [LARGE SCALE GENOMIC DNA]</scope>
    <source>
        <strain evidence="2 3">PvP084</strain>
    </source>
</reference>
<dbReference type="Proteomes" id="UP001549119">
    <property type="component" value="Unassembled WGS sequence"/>
</dbReference>
<evidence type="ECO:0000313" key="3">
    <source>
        <dbReference type="Proteomes" id="UP001549119"/>
    </source>
</evidence>
<protein>
    <submittedName>
        <fullName evidence="2">Uncharacterized protein</fullName>
    </submittedName>
</protein>
<evidence type="ECO:0000256" key="1">
    <source>
        <dbReference type="SAM" id="MobiDB-lite"/>
    </source>
</evidence>
<proteinExistence type="predicted"/>
<dbReference type="EMBL" id="JBEPNW010000002">
    <property type="protein sequence ID" value="MET3868053.1"/>
    <property type="molecule type" value="Genomic_DNA"/>
</dbReference>
<sequence>MVTEAALEAGEHVYSEEPLAMEYARTGAPAERAEARGLSPSGAAASMLGEARDRGGRRVRRDRVGPARLGFVGQPGPGPSPVAERLHTDAAGR</sequence>
<name>A0ABV2NNT6_9HYPH</name>
<feature type="region of interest" description="Disordered" evidence="1">
    <location>
        <begin position="31"/>
        <end position="93"/>
    </location>
</feature>
<organism evidence="2 3">
    <name type="scientific">Methylobacterium radiotolerans</name>
    <dbReference type="NCBI Taxonomy" id="31998"/>
    <lineage>
        <taxon>Bacteria</taxon>
        <taxon>Pseudomonadati</taxon>
        <taxon>Pseudomonadota</taxon>
        <taxon>Alphaproteobacteria</taxon>
        <taxon>Hyphomicrobiales</taxon>
        <taxon>Methylobacteriaceae</taxon>
        <taxon>Methylobacterium</taxon>
    </lineage>
</organism>
<feature type="compositionally biased region" description="Basic and acidic residues" evidence="1">
    <location>
        <begin position="84"/>
        <end position="93"/>
    </location>
</feature>
<keyword evidence="3" id="KW-1185">Reference proteome</keyword>
<dbReference type="RefSeq" id="WP_070999557.1">
    <property type="nucleotide sequence ID" value="NZ_JBEPNV010000001.1"/>
</dbReference>